<keyword evidence="2" id="KW-0456">Lyase</keyword>
<reference evidence="2 3" key="1">
    <citation type="submission" date="2015-02" db="EMBL/GenBank/DDBJ databases">
        <title>Draft genome sequences of ten Microbacterium spp. with emphasis on heavy metal contaminated environments.</title>
        <authorList>
            <person name="Corretto E."/>
        </authorList>
    </citation>
    <scope>NUCLEOTIDE SEQUENCE [LARGE SCALE GENOMIC DNA]</scope>
    <source>
        <strain evidence="2 3">ARN176</strain>
    </source>
</reference>
<protein>
    <submittedName>
        <fullName evidence="2">Putative sugar epimerase YhfK</fullName>
        <ecNumber evidence="2">4.-.-.-</ecNumber>
    </submittedName>
</protein>
<keyword evidence="3" id="KW-1185">Reference proteome</keyword>
<dbReference type="SUPFAM" id="SSF51735">
    <property type="entry name" value="NAD(P)-binding Rossmann-fold domains"/>
    <property type="match status" value="1"/>
</dbReference>
<dbReference type="RefSeq" id="WP_045273552.1">
    <property type="nucleotide sequence ID" value="NZ_JYIX01000039.1"/>
</dbReference>
<dbReference type="InterPro" id="IPR016040">
    <property type="entry name" value="NAD(P)-bd_dom"/>
</dbReference>
<gene>
    <name evidence="2" type="primary">yhfK</name>
    <name evidence="2" type="ORF">RS86_03556</name>
</gene>
<sequence length="215" mass="22325">MARILIFGGHGKVALLLEPLLTARGDQVTAVIRDAGQIDDVRATGADPVVFDAESASREAMATLIADHDAVVWSAGAGGGSAERTIAVDLDAAVRSMAAAADAGVGRYVMVSYFGSSPAHGIPATDSFHAYAEAKAAADEALRATALDWTVLGPSRLTLEAPTGRIDATSETSGSVSRADVAQVIAQTLVEPATIRRTIRFNEGDRPIDQALREL</sequence>
<dbReference type="PANTHER" id="PTHR15020">
    <property type="entry name" value="FLAVIN REDUCTASE-RELATED"/>
    <property type="match status" value="1"/>
</dbReference>
<dbReference type="EC" id="4.-.-.-" evidence="2"/>
<dbReference type="STRING" id="582680.RS86_03556"/>
<feature type="domain" description="NAD(P)-binding" evidence="1">
    <location>
        <begin position="8"/>
        <end position="192"/>
    </location>
</feature>
<dbReference type="PANTHER" id="PTHR15020:SF50">
    <property type="entry name" value="UPF0659 PROTEIN YMR090W"/>
    <property type="match status" value="1"/>
</dbReference>
<accession>A0A0F0LE75</accession>
<dbReference type="Gene3D" id="3.40.50.720">
    <property type="entry name" value="NAD(P)-binding Rossmann-like Domain"/>
    <property type="match status" value="1"/>
</dbReference>
<dbReference type="Proteomes" id="UP000033740">
    <property type="component" value="Unassembled WGS sequence"/>
</dbReference>
<comment type="caution">
    <text evidence="2">The sequence shown here is derived from an EMBL/GenBank/DDBJ whole genome shotgun (WGS) entry which is preliminary data.</text>
</comment>
<dbReference type="InterPro" id="IPR036291">
    <property type="entry name" value="NAD(P)-bd_dom_sf"/>
</dbReference>
<proteinExistence type="predicted"/>
<evidence type="ECO:0000313" key="2">
    <source>
        <dbReference type="EMBL" id="KJL31433.1"/>
    </source>
</evidence>
<evidence type="ECO:0000259" key="1">
    <source>
        <dbReference type="Pfam" id="PF13460"/>
    </source>
</evidence>
<organism evidence="2 3">
    <name type="scientific">Microbacterium azadirachtae</name>
    <dbReference type="NCBI Taxonomy" id="582680"/>
    <lineage>
        <taxon>Bacteria</taxon>
        <taxon>Bacillati</taxon>
        <taxon>Actinomycetota</taxon>
        <taxon>Actinomycetes</taxon>
        <taxon>Micrococcales</taxon>
        <taxon>Microbacteriaceae</taxon>
        <taxon>Microbacterium</taxon>
    </lineage>
</organism>
<name>A0A0F0LE75_9MICO</name>
<evidence type="ECO:0000313" key="3">
    <source>
        <dbReference type="Proteomes" id="UP000033740"/>
    </source>
</evidence>
<dbReference type="GO" id="GO:0016829">
    <property type="term" value="F:lyase activity"/>
    <property type="evidence" value="ECO:0007669"/>
    <property type="project" value="UniProtKB-KW"/>
</dbReference>
<dbReference type="Pfam" id="PF13460">
    <property type="entry name" value="NAD_binding_10"/>
    <property type="match status" value="1"/>
</dbReference>
<dbReference type="AlphaFoldDB" id="A0A0F0LE75"/>
<dbReference type="EMBL" id="JYIX01000039">
    <property type="protein sequence ID" value="KJL31433.1"/>
    <property type="molecule type" value="Genomic_DNA"/>
</dbReference>
<dbReference type="PATRIC" id="fig|582680.6.peg.3640"/>